<keyword evidence="3" id="KW-1185">Reference proteome</keyword>
<sequence length="162" mass="17627">MPSKPPSTPPKIAAHALQMGAQIRARRKELGVSATVVAEAAGMSRITLYRIEKGELSVTLGAYLNALDALGMSVSLKEHDQPEAGDNSPDAKSWIPVRIRLADYPVLKRLAWHVHVDELSPVEAWSIYQSNWRHAESMGMSESETELVEALRAGLSSGEKGV</sequence>
<dbReference type="PROSITE" id="PS50943">
    <property type="entry name" value="HTH_CROC1"/>
    <property type="match status" value="1"/>
</dbReference>
<accession>A0A1V0B5S6</accession>
<dbReference type="GO" id="GO:0003677">
    <property type="term" value="F:DNA binding"/>
    <property type="evidence" value="ECO:0007669"/>
    <property type="project" value="InterPro"/>
</dbReference>
<evidence type="ECO:0000313" key="3">
    <source>
        <dbReference type="Proteomes" id="UP000243488"/>
    </source>
</evidence>
<evidence type="ECO:0000313" key="2">
    <source>
        <dbReference type="EMBL" id="AQZ95293.1"/>
    </source>
</evidence>
<organism evidence="2 3">
    <name type="scientific">Halopseudomonas phragmitis</name>
    <dbReference type="NCBI Taxonomy" id="1931241"/>
    <lineage>
        <taxon>Bacteria</taxon>
        <taxon>Pseudomonadati</taxon>
        <taxon>Pseudomonadota</taxon>
        <taxon>Gammaproteobacteria</taxon>
        <taxon>Pseudomonadales</taxon>
        <taxon>Pseudomonadaceae</taxon>
        <taxon>Halopseudomonas</taxon>
    </lineage>
</organism>
<dbReference type="InterPro" id="IPR010982">
    <property type="entry name" value="Lambda_DNA-bd_dom_sf"/>
</dbReference>
<dbReference type="Gene3D" id="1.10.260.40">
    <property type="entry name" value="lambda repressor-like DNA-binding domains"/>
    <property type="match status" value="1"/>
</dbReference>
<dbReference type="AlphaFoldDB" id="A0A1V0B5S6"/>
<name>A0A1V0B5S6_9GAMM</name>
<dbReference type="Pfam" id="PF13560">
    <property type="entry name" value="HTH_31"/>
    <property type="match status" value="1"/>
</dbReference>
<dbReference type="STRING" id="1931241.BVH74_11250"/>
<dbReference type="Proteomes" id="UP000243488">
    <property type="component" value="Chromosome"/>
</dbReference>
<protein>
    <recommendedName>
        <fullName evidence="1">HTH cro/C1-type domain-containing protein</fullName>
    </recommendedName>
</protein>
<dbReference type="RefSeq" id="WP_080050161.1">
    <property type="nucleotide sequence ID" value="NZ_JBHUED010000018.1"/>
</dbReference>
<dbReference type="SUPFAM" id="SSF47413">
    <property type="entry name" value="lambda repressor-like DNA-binding domains"/>
    <property type="match status" value="1"/>
</dbReference>
<feature type="domain" description="HTH cro/C1-type" evidence="1">
    <location>
        <begin position="23"/>
        <end position="77"/>
    </location>
</feature>
<gene>
    <name evidence="2" type="ORF">BVH74_11250</name>
</gene>
<dbReference type="SMART" id="SM00530">
    <property type="entry name" value="HTH_XRE"/>
    <property type="match status" value="1"/>
</dbReference>
<proteinExistence type="predicted"/>
<dbReference type="EMBL" id="CP020100">
    <property type="protein sequence ID" value="AQZ95293.1"/>
    <property type="molecule type" value="Genomic_DNA"/>
</dbReference>
<dbReference type="CDD" id="cd00093">
    <property type="entry name" value="HTH_XRE"/>
    <property type="match status" value="1"/>
</dbReference>
<evidence type="ECO:0000259" key="1">
    <source>
        <dbReference type="PROSITE" id="PS50943"/>
    </source>
</evidence>
<reference evidence="2 3" key="1">
    <citation type="submission" date="2017-03" db="EMBL/GenBank/DDBJ databases">
        <title>Complete genome sequence of the novel DNRA strain Pseudomonas sp. S-6-2 isolated from Chinese polluted river sediment. Journal of Biotechnology.</title>
        <authorList>
            <person name="Li J."/>
            <person name="Xiang F."/>
            <person name="Wang L."/>
            <person name="Xi L."/>
            <person name="Liu J."/>
        </authorList>
    </citation>
    <scope>NUCLEOTIDE SEQUENCE [LARGE SCALE GENOMIC DNA]</scope>
    <source>
        <strain evidence="2 3">S-6-2</strain>
    </source>
</reference>
<dbReference type="KEGG" id="ppha:BVH74_11250"/>
<dbReference type="InterPro" id="IPR001387">
    <property type="entry name" value="Cro/C1-type_HTH"/>
</dbReference>